<dbReference type="InterPro" id="IPR008929">
    <property type="entry name" value="Chondroitin_lyas"/>
</dbReference>
<reference evidence="3 4" key="1">
    <citation type="submission" date="2019-01" db="EMBL/GenBank/DDBJ databases">
        <title>Complete genome sequence of Erythrobacter flavus KJ5.</title>
        <authorList>
            <person name="Kanesaki Y."/>
            <person name="Brotosudarmo T."/>
            <person name="Moriuchi R."/>
            <person name="Awai K."/>
        </authorList>
    </citation>
    <scope>NUCLEOTIDE SEQUENCE [LARGE SCALE GENOMIC DNA]</scope>
    <source>
        <strain evidence="3 4">KJ5</strain>
    </source>
</reference>
<comment type="subcellular location">
    <subcellularLocation>
        <location evidence="1">Cell envelope</location>
    </subcellularLocation>
</comment>
<gene>
    <name evidence="3" type="ORF">EKJ_04510</name>
</gene>
<name>A0A3T1CF45_9SPHN</name>
<dbReference type="Gene3D" id="1.50.10.100">
    <property type="entry name" value="Chondroitin AC/alginate lyase"/>
    <property type="match status" value="1"/>
</dbReference>
<dbReference type="Gene3D" id="2.70.98.70">
    <property type="match status" value="1"/>
</dbReference>
<accession>A0A3T1CF45</accession>
<dbReference type="GO" id="GO:0016829">
    <property type="term" value="F:lyase activity"/>
    <property type="evidence" value="ECO:0007669"/>
    <property type="project" value="InterPro"/>
</dbReference>
<evidence type="ECO:0000259" key="2">
    <source>
        <dbReference type="Pfam" id="PF07940"/>
    </source>
</evidence>
<evidence type="ECO:0000256" key="1">
    <source>
        <dbReference type="ARBA" id="ARBA00004196"/>
    </source>
</evidence>
<sequence>MSPGARTLLREDAGAAEDIVAPALPLNDGAEPLVAEVPQELPEALPLEPARALVLADFQPPRTGPVDSVVRWAYRLGVPGSVLAAPLRKPSAPRLLATVASPLEGERAAGMALRAGQFLVHGLKVPIDKVEFTSNAPLTPPVQRVVQGFTWLRDLGACAPREECAGVGEKLLARWLKANPVPARGPAWTVEHTGLRLLAWLANAPLLLGGDARLRGQALDAMEAHARYLDRQVARAEDGLGQVAGWCAIVAAGLLLPDGRPRRLFGEMGLLRALGELVSEDGGVLSRSPLAQMEAIAMLIDLRACYAAVDREPPSALETMLALLVPPLLALRMGDRGLGSWQGAGATSALRVDALIAASGIRARPGKDSRHWGYQRVDAGKATLVLDAAPPPRSRHARYGCASTLAFELSHGEQRIIVNCGGGELAGGLVPVRIEQGLRGSAAHSTLVLDDANSTAVLIKGQIGKGVEEVDIARTAVKQKGRDAARLEASHNGYAARFGLIHRRTLLLGADGSGLSGEDVLEPSGRQGKRGKIAFAIRFHLGYGIEAGLADDCRGAGLALPDGSYWQFRLGGDSGEAQIAIEDSLWVDGQGRPRATKQLVVEGLTSRSGGRFPWLLKRMG</sequence>
<organism evidence="3 4">
    <name type="scientific">Qipengyuania flava</name>
    <dbReference type="NCBI Taxonomy" id="192812"/>
    <lineage>
        <taxon>Bacteria</taxon>
        <taxon>Pseudomonadati</taxon>
        <taxon>Pseudomonadota</taxon>
        <taxon>Alphaproteobacteria</taxon>
        <taxon>Sphingomonadales</taxon>
        <taxon>Erythrobacteraceae</taxon>
        <taxon>Qipengyuania</taxon>
    </lineage>
</organism>
<feature type="domain" description="Heparinase II/III-like C-terminal" evidence="2">
    <location>
        <begin position="363"/>
        <end position="614"/>
    </location>
</feature>
<proteinExistence type="predicted"/>
<dbReference type="EMBL" id="AP019389">
    <property type="protein sequence ID" value="BBI19604.1"/>
    <property type="molecule type" value="Genomic_DNA"/>
</dbReference>
<dbReference type="AlphaFoldDB" id="A0A3T1CF45"/>
<dbReference type="GO" id="GO:0030313">
    <property type="term" value="C:cell envelope"/>
    <property type="evidence" value="ECO:0007669"/>
    <property type="project" value="UniProtKB-SubCell"/>
</dbReference>
<dbReference type="Proteomes" id="UP000290057">
    <property type="component" value="Chromosome"/>
</dbReference>
<protein>
    <recommendedName>
        <fullName evidence="2">Heparinase II/III-like C-terminal domain-containing protein</fullName>
    </recommendedName>
</protein>
<dbReference type="RefSeq" id="WP_130585748.1">
    <property type="nucleotide sequence ID" value="NZ_AP019389.1"/>
</dbReference>
<evidence type="ECO:0000313" key="3">
    <source>
        <dbReference type="EMBL" id="BBI19604.1"/>
    </source>
</evidence>
<evidence type="ECO:0000313" key="4">
    <source>
        <dbReference type="Proteomes" id="UP000290057"/>
    </source>
</evidence>
<dbReference type="InterPro" id="IPR012480">
    <property type="entry name" value="Hepar_II_III_C"/>
</dbReference>
<keyword evidence="4" id="KW-1185">Reference proteome</keyword>
<dbReference type="Pfam" id="PF07940">
    <property type="entry name" value="Hepar_II_III_C"/>
    <property type="match status" value="1"/>
</dbReference>